<dbReference type="PANTHER" id="PTHR37305:SF1">
    <property type="entry name" value="MEMBRANE PROTEIN"/>
    <property type="match status" value="1"/>
</dbReference>
<dbReference type="GO" id="GO:0140359">
    <property type="term" value="F:ABC-type transporter activity"/>
    <property type="evidence" value="ECO:0007669"/>
    <property type="project" value="InterPro"/>
</dbReference>
<feature type="transmembrane region" description="Helical" evidence="1">
    <location>
        <begin position="298"/>
        <end position="321"/>
    </location>
</feature>
<feature type="transmembrane region" description="Helical" evidence="1">
    <location>
        <begin position="163"/>
        <end position="184"/>
    </location>
</feature>
<dbReference type="PANTHER" id="PTHR37305">
    <property type="entry name" value="INTEGRAL MEMBRANE PROTEIN-RELATED"/>
    <property type="match status" value="1"/>
</dbReference>
<feature type="transmembrane region" description="Helical" evidence="1">
    <location>
        <begin position="266"/>
        <end position="291"/>
    </location>
</feature>
<name>A0A2N9DV82_9LACO</name>
<keyword evidence="1" id="KW-0472">Membrane</keyword>
<proteinExistence type="predicted"/>
<dbReference type="EMBL" id="OGVC01000015">
    <property type="protein sequence ID" value="SPC38358.1"/>
    <property type="molecule type" value="Genomic_DNA"/>
</dbReference>
<comment type="caution">
    <text evidence="2">The sequence shown here is derived from an EMBL/GenBank/DDBJ whole genome shotgun (WGS) entry which is preliminary data.</text>
</comment>
<keyword evidence="1" id="KW-1133">Transmembrane helix</keyword>
<dbReference type="Pfam" id="PF12679">
    <property type="entry name" value="ABC2_membrane_2"/>
    <property type="match status" value="1"/>
</dbReference>
<evidence type="ECO:0000256" key="1">
    <source>
        <dbReference type="SAM" id="Phobius"/>
    </source>
</evidence>
<evidence type="ECO:0000313" key="2">
    <source>
        <dbReference type="EMBL" id="SPC38358.1"/>
    </source>
</evidence>
<evidence type="ECO:0000313" key="3">
    <source>
        <dbReference type="Proteomes" id="UP000238739"/>
    </source>
</evidence>
<dbReference type="AlphaFoldDB" id="A0A2N9DV82"/>
<gene>
    <name evidence="2" type="ORF">LFUMFP_220119</name>
</gene>
<accession>A0A2N9DV82</accession>
<sequence>MISIIRFEMAKIVKTKRFIGSLLISVLVLSGIFIIGFHYSQLGASEVRNQELGFNQLSRKKANAHAGVFNNQTVRLILADYIADYQNNSGGEQPFDQFSYNIANTFFPKDRDIYLEMIAANKKKQTLKIDQIKLTPIKKIGFSSFSKPLIIGSYSNWSELFKVTGSVFILISVLVIITGSTVFAEDTAKKMNQLLFITKYGRTKMLRAKIYTATVLSLFIFLVAHGLTFGYFYYHYYGMDGWNGSIQTNFDLKLFNFPLELNHFQIYLMILILQLASLLMIVGITLLISAIAKTPFSAVIIATGIFFLPKGLILIFTSGVLNKLLYLLPINLYDSEKMLTLMSAKQGFFFNQFNQNFIMTICILLLTNLISNCFTYYKLQHAYIE</sequence>
<dbReference type="GO" id="GO:0005886">
    <property type="term" value="C:plasma membrane"/>
    <property type="evidence" value="ECO:0007669"/>
    <property type="project" value="UniProtKB-SubCell"/>
</dbReference>
<dbReference type="RefSeq" id="WP_106483202.1">
    <property type="nucleotide sequence ID" value="NZ_LT984417.1"/>
</dbReference>
<keyword evidence="3" id="KW-1185">Reference proteome</keyword>
<feature type="transmembrane region" description="Helical" evidence="1">
    <location>
        <begin position="210"/>
        <end position="234"/>
    </location>
</feature>
<organism evidence="2 3">
    <name type="scientific">Latilactobacillus fuchuensis</name>
    <dbReference type="NCBI Taxonomy" id="164393"/>
    <lineage>
        <taxon>Bacteria</taxon>
        <taxon>Bacillati</taxon>
        <taxon>Bacillota</taxon>
        <taxon>Bacilli</taxon>
        <taxon>Lactobacillales</taxon>
        <taxon>Lactobacillaceae</taxon>
        <taxon>Latilactobacillus</taxon>
    </lineage>
</organism>
<feature type="transmembrane region" description="Helical" evidence="1">
    <location>
        <begin position="357"/>
        <end position="377"/>
    </location>
</feature>
<keyword evidence="1" id="KW-0812">Transmembrane</keyword>
<reference evidence="2" key="1">
    <citation type="submission" date="2018-01" db="EMBL/GenBank/DDBJ databases">
        <authorList>
            <person name="Chaillou S."/>
        </authorList>
    </citation>
    <scope>NUCLEOTIDE SEQUENCE [LARGE SCALE GENOMIC DNA]</scope>
    <source>
        <strain evidence="2">MFPC41A2801</strain>
    </source>
</reference>
<feature type="transmembrane region" description="Helical" evidence="1">
    <location>
        <begin position="21"/>
        <end position="39"/>
    </location>
</feature>
<protein>
    <submittedName>
        <fullName evidence="2">Uncharacterized protein</fullName>
    </submittedName>
</protein>
<dbReference type="Proteomes" id="UP000238739">
    <property type="component" value="Unassembled WGS sequence"/>
</dbReference>